<dbReference type="SUPFAM" id="SSF103473">
    <property type="entry name" value="MFS general substrate transporter"/>
    <property type="match status" value="1"/>
</dbReference>
<dbReference type="Proteomes" id="UP001595812">
    <property type="component" value="Unassembled WGS sequence"/>
</dbReference>
<proteinExistence type="predicted"/>
<evidence type="ECO:0000256" key="6">
    <source>
        <dbReference type="ARBA" id="ARBA00023136"/>
    </source>
</evidence>
<evidence type="ECO:0000256" key="5">
    <source>
        <dbReference type="ARBA" id="ARBA00022989"/>
    </source>
</evidence>
<evidence type="ECO:0000256" key="2">
    <source>
        <dbReference type="ARBA" id="ARBA00022448"/>
    </source>
</evidence>
<dbReference type="PANTHER" id="PTHR23513">
    <property type="entry name" value="INTEGRAL MEMBRANE EFFLUX PROTEIN-RELATED"/>
    <property type="match status" value="1"/>
</dbReference>
<dbReference type="Gene3D" id="1.20.1250.20">
    <property type="entry name" value="MFS general substrate transporter like domains"/>
    <property type="match status" value="1"/>
</dbReference>
<keyword evidence="5 7" id="KW-1133">Transmembrane helix</keyword>
<reference evidence="9" key="1">
    <citation type="journal article" date="2019" name="Int. J. Syst. Evol. Microbiol.">
        <title>The Global Catalogue of Microorganisms (GCM) 10K type strain sequencing project: providing services to taxonomists for standard genome sequencing and annotation.</title>
        <authorList>
            <consortium name="The Broad Institute Genomics Platform"/>
            <consortium name="The Broad Institute Genome Sequencing Center for Infectious Disease"/>
            <person name="Wu L."/>
            <person name="Ma J."/>
        </authorList>
    </citation>
    <scope>NUCLEOTIDE SEQUENCE [LARGE SCALE GENOMIC DNA]</scope>
    <source>
        <strain evidence="9">CECT 8979</strain>
    </source>
</reference>
<dbReference type="InterPro" id="IPR010290">
    <property type="entry name" value="TM_effector"/>
</dbReference>
<dbReference type="RefSeq" id="WP_386097103.1">
    <property type="nucleotide sequence ID" value="NZ_JBHSAT010000004.1"/>
</dbReference>
<feature type="transmembrane region" description="Helical" evidence="7">
    <location>
        <begin position="265"/>
        <end position="288"/>
    </location>
</feature>
<feature type="transmembrane region" description="Helical" evidence="7">
    <location>
        <begin position="378"/>
        <end position="401"/>
    </location>
</feature>
<keyword evidence="6 7" id="KW-0472">Membrane</keyword>
<protein>
    <submittedName>
        <fullName evidence="8">MFS transporter</fullName>
    </submittedName>
</protein>
<organism evidence="8 9">
    <name type="scientific">Winogradskyella maritima</name>
    <dbReference type="NCBI Taxonomy" id="1517766"/>
    <lineage>
        <taxon>Bacteria</taxon>
        <taxon>Pseudomonadati</taxon>
        <taxon>Bacteroidota</taxon>
        <taxon>Flavobacteriia</taxon>
        <taxon>Flavobacteriales</taxon>
        <taxon>Flavobacteriaceae</taxon>
        <taxon>Winogradskyella</taxon>
    </lineage>
</organism>
<dbReference type="PANTHER" id="PTHR23513:SF9">
    <property type="entry name" value="ENTEROBACTIN EXPORTER ENTS"/>
    <property type="match status" value="1"/>
</dbReference>
<dbReference type="EMBL" id="JBHSAT010000004">
    <property type="protein sequence ID" value="MFC3876308.1"/>
    <property type="molecule type" value="Genomic_DNA"/>
</dbReference>
<keyword evidence="4 7" id="KW-0812">Transmembrane</keyword>
<dbReference type="CDD" id="cd06173">
    <property type="entry name" value="MFS_MefA_like"/>
    <property type="match status" value="1"/>
</dbReference>
<gene>
    <name evidence="8" type="ORF">ACFOSX_03605</name>
</gene>
<name>A0ABV8AEG1_9FLAO</name>
<feature type="transmembrane region" description="Helical" evidence="7">
    <location>
        <begin position="184"/>
        <end position="200"/>
    </location>
</feature>
<keyword evidence="9" id="KW-1185">Reference proteome</keyword>
<feature type="transmembrane region" description="Helical" evidence="7">
    <location>
        <begin position="80"/>
        <end position="99"/>
    </location>
</feature>
<evidence type="ECO:0000256" key="1">
    <source>
        <dbReference type="ARBA" id="ARBA00004651"/>
    </source>
</evidence>
<feature type="transmembrane region" description="Helical" evidence="7">
    <location>
        <begin position="48"/>
        <end position="68"/>
    </location>
</feature>
<comment type="caution">
    <text evidence="8">The sequence shown here is derived from an EMBL/GenBank/DDBJ whole genome shotgun (WGS) entry which is preliminary data.</text>
</comment>
<comment type="subcellular location">
    <subcellularLocation>
        <location evidence="1">Cell membrane</location>
        <topology evidence="1">Multi-pass membrane protein</topology>
    </subcellularLocation>
</comment>
<keyword evidence="3" id="KW-1003">Cell membrane</keyword>
<keyword evidence="2" id="KW-0813">Transport</keyword>
<feature type="transmembrane region" description="Helical" evidence="7">
    <location>
        <begin position="111"/>
        <end position="140"/>
    </location>
</feature>
<evidence type="ECO:0000256" key="3">
    <source>
        <dbReference type="ARBA" id="ARBA00022475"/>
    </source>
</evidence>
<feature type="transmembrane region" description="Helical" evidence="7">
    <location>
        <begin position="15"/>
        <end position="36"/>
    </location>
</feature>
<evidence type="ECO:0000313" key="8">
    <source>
        <dbReference type="EMBL" id="MFC3876308.1"/>
    </source>
</evidence>
<feature type="transmembrane region" description="Helical" evidence="7">
    <location>
        <begin position="229"/>
        <end position="253"/>
    </location>
</feature>
<feature type="transmembrane region" description="Helical" evidence="7">
    <location>
        <begin position="161"/>
        <end position="178"/>
    </location>
</feature>
<dbReference type="Pfam" id="PF05977">
    <property type="entry name" value="MFS_3"/>
    <property type="match status" value="1"/>
</dbReference>
<evidence type="ECO:0000256" key="4">
    <source>
        <dbReference type="ARBA" id="ARBA00022692"/>
    </source>
</evidence>
<feature type="transmembrane region" description="Helical" evidence="7">
    <location>
        <begin position="300"/>
        <end position="325"/>
    </location>
</feature>
<dbReference type="InterPro" id="IPR036259">
    <property type="entry name" value="MFS_trans_sf"/>
</dbReference>
<evidence type="ECO:0000313" key="9">
    <source>
        <dbReference type="Proteomes" id="UP001595812"/>
    </source>
</evidence>
<accession>A0ABV8AEG1</accession>
<evidence type="ECO:0000256" key="7">
    <source>
        <dbReference type="SAM" id="Phobius"/>
    </source>
</evidence>
<sequence length="424" mass="45987">MSKTDPYQALRHKEFNIFLLARFALVFGWSMQFVVIEWQVYAMTNDELSLGIIGLCEFVPAFLLAPFAGHIVDKKEKRNLFVLCIALFSLISFGLYWLTSETIELQWKTNRILYCIYGLIFFGGVLRAFFGPTIFSLIALIVPKKAYPNAATWSSSTWKGASVFGALCGGFLIAWIGAHHTLGIIFALVMLALFLVFFISKKPILNKRIGESVGDSLKAGLRFVFNDKVILGALTLDMIAVLFGGAVAIFAVFAKDVLDAGPKGFGLLNAALSTGSIVAMLATTYLPITKSTGKKLLISVFGFGLFMIVFGASKLLWLSVLALFFSGVFDGISMVVRQTILQIKTPDEMRGRVGAVNSMFVGSSNELGALESGIAAKIFGAPLAVMLGGTVTLIVVGVIGIKNTALRELDLTKDVKEHQASPSE</sequence>